<dbReference type="eggNOG" id="COG5433">
    <property type="taxonomic scope" value="Bacteria"/>
</dbReference>
<organism evidence="2 3">
    <name type="scientific">Magnetospirillum molischianum DSM 120</name>
    <dbReference type="NCBI Taxonomy" id="1150626"/>
    <lineage>
        <taxon>Bacteria</taxon>
        <taxon>Pseudomonadati</taxon>
        <taxon>Pseudomonadota</taxon>
        <taxon>Alphaproteobacteria</taxon>
        <taxon>Rhodospirillales</taxon>
        <taxon>Rhodospirillaceae</taxon>
        <taxon>Magnetospirillum</taxon>
    </lineage>
</organism>
<keyword evidence="3" id="KW-1185">Reference proteome</keyword>
<dbReference type="EMBL" id="CAHP01000031">
    <property type="protein sequence ID" value="CCG42330.1"/>
    <property type="molecule type" value="Genomic_DNA"/>
</dbReference>
<evidence type="ECO:0000313" key="2">
    <source>
        <dbReference type="EMBL" id="CCG42330.1"/>
    </source>
</evidence>
<dbReference type="NCBIfam" id="NF033564">
    <property type="entry name" value="transpos_ISAs1"/>
    <property type="match status" value="1"/>
</dbReference>
<accession>H8FVE2</accession>
<reference evidence="2 3" key="1">
    <citation type="journal article" date="2012" name="J. Bacteriol.">
        <title>Draft Genome Sequence of the Purple Photosynthetic Bacterium Phaeospirillum molischianum DSM120, a Particularly Versatile Bacterium.</title>
        <authorList>
            <person name="Duquesne K."/>
            <person name="Prima V."/>
            <person name="Ji B."/>
            <person name="Rouy Z."/>
            <person name="Medigue C."/>
            <person name="Talla E."/>
            <person name="Sturgis J.N."/>
        </authorList>
    </citation>
    <scope>NUCLEOTIDE SEQUENCE [LARGE SCALE GENOMIC DNA]</scope>
    <source>
        <strain evidence="3">DSM120</strain>
    </source>
</reference>
<dbReference type="AlphaFoldDB" id="H8FVE2"/>
<evidence type="ECO:0000256" key="1">
    <source>
        <dbReference type="SAM" id="MobiDB-lite"/>
    </source>
</evidence>
<evidence type="ECO:0000313" key="3">
    <source>
        <dbReference type="Proteomes" id="UP000004169"/>
    </source>
</evidence>
<sequence>MAGLFFSESLLQQFVLHAELGEHLLQPPVLVLQPLHLRDHRGVHAAVFRPPFVERRAAHLVLAAQRQDRDTLLRLTQDPHDLGVREPTLLHPNLLVRKTEKILRPHPLISRGDYRGSPVISAGPAFIQAHLSRLNASFGLSLRRAPAYSSVRFILQGLDADEMERVFRQHAAGLAEPEGKTGTTPSAVAIDGKTLRGSFDAFNDRKAAHVLSAFAVDQRIILGHLAIAEKTNEIPAAQEMISALGLTGRLFTLDAMHCQKNLRGCPEDGQPSAGPGEGQPIHPV</sequence>
<dbReference type="PANTHER" id="PTHR30298:SF0">
    <property type="entry name" value="PROTEIN YBFL-RELATED"/>
    <property type="match status" value="1"/>
</dbReference>
<evidence type="ECO:0008006" key="4">
    <source>
        <dbReference type="Google" id="ProtNLM"/>
    </source>
</evidence>
<gene>
    <name evidence="2" type="ORF">PHAMO_370012</name>
</gene>
<dbReference type="InterPro" id="IPR051698">
    <property type="entry name" value="Transposase_11-like"/>
</dbReference>
<name>H8FVE2_MAGML</name>
<proteinExistence type="predicted"/>
<dbReference type="PANTHER" id="PTHR30298">
    <property type="entry name" value="H REPEAT-ASSOCIATED PREDICTED TRANSPOSASE"/>
    <property type="match status" value="1"/>
</dbReference>
<comment type="caution">
    <text evidence="2">The sequence shown here is derived from an EMBL/GenBank/DDBJ whole genome shotgun (WGS) entry which is preliminary data.</text>
</comment>
<feature type="region of interest" description="Disordered" evidence="1">
    <location>
        <begin position="263"/>
        <end position="284"/>
    </location>
</feature>
<protein>
    <recommendedName>
        <fullName evidence="4">ISAs1 family transposase</fullName>
    </recommendedName>
</protein>
<dbReference type="Proteomes" id="UP000004169">
    <property type="component" value="Unassembled WGS sequence"/>
</dbReference>
<dbReference type="InterPro" id="IPR047647">
    <property type="entry name" value="ISAs1_transpos"/>
</dbReference>